<evidence type="ECO:0000259" key="7">
    <source>
        <dbReference type="Pfam" id="PF00135"/>
    </source>
</evidence>
<dbReference type="EC" id="3.1.1.-" evidence="6"/>
<evidence type="ECO:0000256" key="5">
    <source>
        <dbReference type="ARBA" id="ARBA00023180"/>
    </source>
</evidence>
<dbReference type="PROSITE" id="PS00941">
    <property type="entry name" value="CARBOXYLESTERASE_B_2"/>
    <property type="match status" value="1"/>
</dbReference>
<keyword evidence="2" id="KW-0719">Serine esterase</keyword>
<protein>
    <recommendedName>
        <fullName evidence="6">Carboxylic ester hydrolase</fullName>
        <ecNumber evidence="6">3.1.1.-</ecNumber>
    </recommendedName>
</protein>
<evidence type="ECO:0000256" key="3">
    <source>
        <dbReference type="ARBA" id="ARBA00022801"/>
    </source>
</evidence>
<dbReference type="PROSITE" id="PS00122">
    <property type="entry name" value="CARBOXYLESTERASE_B_1"/>
    <property type="match status" value="1"/>
</dbReference>
<dbReference type="InterPro" id="IPR050309">
    <property type="entry name" value="Type-B_Carboxylest/Lipase"/>
</dbReference>
<dbReference type="Pfam" id="PF00135">
    <property type="entry name" value="COesterase"/>
    <property type="match status" value="1"/>
</dbReference>
<dbReference type="SUPFAM" id="SSF53474">
    <property type="entry name" value="alpha/beta-Hydrolases"/>
    <property type="match status" value="1"/>
</dbReference>
<proteinExistence type="inferred from homology"/>
<dbReference type="FunFam" id="3.40.50.1820:FF:000092">
    <property type="entry name" value="Carboxylic ester hydrolase"/>
    <property type="match status" value="1"/>
</dbReference>
<dbReference type="InterPro" id="IPR002018">
    <property type="entry name" value="CarbesteraseB"/>
</dbReference>
<sequence length="577" mass="64550">MLIGARSFGCTLLRHSNLGHTARLMSASNRINVKVHQGTVSGVKEKLPNGNPSYAFRGIPYAKPPIGELRYRAPQPLDKFSGPVLDCSAERDVCFSRNMFTQEIEGSEDCLFLNVYTPQVAGDGAPLPVMVFIHGGAWLFGSGNNDCYSPEYLLEQGVVAVTFNYRLSSLGFTYLPSQGIEGNAGLKDQLMALKWVNQNIAKFGGDPSNVTIFGESAGGASVHLHVLSPLSRQYFHKAICQSGSSIHEWVMQRDPEQKARTLAKQAGCKGTSDEDVYETLMTASTADIAGNAMSVLTVDERRRGLPMPFKPVLESTSATDAIVTKLPTEVMKTPNSIEGIPVMMGVNNREGIIMLLDAIKKLDLYDNDMARLIPRTVNVNPETKACNDLGEEIKKFYFGDKPVCKETLPQLADLMGDYHFAIFANTCAELHARYQHQSPLYYYNFSFDGELNMYKKLLNLKVPGACHADELSYQFLFRMAPLDVKPDSPEARVRYYMCRLWTNFAKYGNPTPADDATIPFRWEPVAHIDPKSKEEFQLNCLNIDAEPKMIRNPDKARIDFWRGVYRRFNEDILKVKL</sequence>
<evidence type="ECO:0000256" key="1">
    <source>
        <dbReference type="ARBA" id="ARBA00005964"/>
    </source>
</evidence>
<evidence type="ECO:0000256" key="4">
    <source>
        <dbReference type="ARBA" id="ARBA00023157"/>
    </source>
</evidence>
<accession>A0A1Q3FBK7</accession>
<name>A0A1Q3FBK7_CULTA</name>
<keyword evidence="5" id="KW-0325">Glycoprotein</keyword>
<evidence type="ECO:0000256" key="2">
    <source>
        <dbReference type="ARBA" id="ARBA00022487"/>
    </source>
</evidence>
<evidence type="ECO:0000256" key="6">
    <source>
        <dbReference type="RuleBase" id="RU361235"/>
    </source>
</evidence>
<dbReference type="EMBL" id="GFDL01010143">
    <property type="protein sequence ID" value="JAV24902.1"/>
    <property type="molecule type" value="Transcribed_RNA"/>
</dbReference>
<keyword evidence="3 6" id="KW-0378">Hydrolase</keyword>
<dbReference type="Gene3D" id="3.40.50.1820">
    <property type="entry name" value="alpha/beta hydrolase"/>
    <property type="match status" value="1"/>
</dbReference>
<evidence type="ECO:0000313" key="8">
    <source>
        <dbReference type="EMBL" id="JAV24902.1"/>
    </source>
</evidence>
<dbReference type="AlphaFoldDB" id="A0A1Q3FBK7"/>
<comment type="similarity">
    <text evidence="1 6">Belongs to the type-B carboxylesterase/lipase family.</text>
</comment>
<dbReference type="GO" id="GO:0052689">
    <property type="term" value="F:carboxylic ester hydrolase activity"/>
    <property type="evidence" value="ECO:0007669"/>
    <property type="project" value="UniProtKB-KW"/>
</dbReference>
<reference evidence="8" key="1">
    <citation type="submission" date="2017-01" db="EMBL/GenBank/DDBJ databases">
        <title>A deep insight into the sialotranscriptome of adult male and female Cluex tarsalis mosquitoes.</title>
        <authorList>
            <person name="Ribeiro J.M."/>
            <person name="Moreira F."/>
            <person name="Bernard K.A."/>
            <person name="Calvo E."/>
        </authorList>
    </citation>
    <scope>NUCLEOTIDE SEQUENCE</scope>
    <source>
        <strain evidence="8">Kern County</strain>
        <tissue evidence="8">Salivary glands</tissue>
    </source>
</reference>
<dbReference type="InterPro" id="IPR029058">
    <property type="entry name" value="AB_hydrolase_fold"/>
</dbReference>
<keyword evidence="4" id="KW-1015">Disulfide bond</keyword>
<dbReference type="InterPro" id="IPR019819">
    <property type="entry name" value="Carboxylesterase_B_CS"/>
</dbReference>
<dbReference type="InterPro" id="IPR019826">
    <property type="entry name" value="Carboxylesterase_B_AS"/>
</dbReference>
<feature type="domain" description="Carboxylesterase type B" evidence="7">
    <location>
        <begin position="32"/>
        <end position="561"/>
    </location>
</feature>
<dbReference type="PANTHER" id="PTHR11559">
    <property type="entry name" value="CARBOXYLESTERASE"/>
    <property type="match status" value="1"/>
</dbReference>
<organism evidence="8">
    <name type="scientific">Culex tarsalis</name>
    <name type="common">Encephalitis mosquito</name>
    <dbReference type="NCBI Taxonomy" id="7177"/>
    <lineage>
        <taxon>Eukaryota</taxon>
        <taxon>Metazoa</taxon>
        <taxon>Ecdysozoa</taxon>
        <taxon>Arthropoda</taxon>
        <taxon>Hexapoda</taxon>
        <taxon>Insecta</taxon>
        <taxon>Pterygota</taxon>
        <taxon>Neoptera</taxon>
        <taxon>Endopterygota</taxon>
        <taxon>Diptera</taxon>
        <taxon>Nematocera</taxon>
        <taxon>Culicoidea</taxon>
        <taxon>Culicidae</taxon>
        <taxon>Culicinae</taxon>
        <taxon>Culicini</taxon>
        <taxon>Culex</taxon>
        <taxon>Culex</taxon>
    </lineage>
</organism>